<name>A0ABW0QYL2_9BACL</name>
<feature type="transmembrane region" description="Helical" evidence="5">
    <location>
        <begin position="12"/>
        <end position="45"/>
    </location>
</feature>
<keyword evidence="7" id="KW-1185">Reference proteome</keyword>
<feature type="transmembrane region" description="Helical" evidence="5">
    <location>
        <begin position="57"/>
        <end position="76"/>
    </location>
</feature>
<accession>A0ABW0QYL2</accession>
<evidence type="ECO:0000313" key="6">
    <source>
        <dbReference type="EMBL" id="MFC5529955.1"/>
    </source>
</evidence>
<evidence type="ECO:0000256" key="3">
    <source>
        <dbReference type="ARBA" id="ARBA00022989"/>
    </source>
</evidence>
<dbReference type="EMBL" id="JBHSNC010000032">
    <property type="protein sequence ID" value="MFC5529955.1"/>
    <property type="molecule type" value="Genomic_DNA"/>
</dbReference>
<dbReference type="Proteomes" id="UP001596108">
    <property type="component" value="Unassembled WGS sequence"/>
</dbReference>
<sequence>MSEGFGFRSLHPIVLLVYYAGGITFGMLLFHPVLLAVAWIAAIVVNVHLDSGREWRRWSIPMITGFVLIMVTNPILSHRGRTVITYIGDMPLTLESVVYGMTLALSILFVLTLFVSYRLVMTEQKFLFLFTKVSPKAALVTMMATGLVPRLRRRMSELMLIQRTRGMTVLEGSLATRARNGARIVGTLLAWTLEDALQTADSMQARGYGTGPRSSYLGYRFRARDGWTLGGLAICAGIVIAAWGSGNGTMNIYPKLGSFRLGAGDIVAMASYIGFILLPLGLEWRDRRTWRILASNK</sequence>
<evidence type="ECO:0000256" key="5">
    <source>
        <dbReference type="SAM" id="Phobius"/>
    </source>
</evidence>
<feature type="transmembrane region" description="Helical" evidence="5">
    <location>
        <begin position="266"/>
        <end position="282"/>
    </location>
</feature>
<proteinExistence type="predicted"/>
<reference evidence="7" key="1">
    <citation type="journal article" date="2019" name="Int. J. Syst. Evol. Microbiol.">
        <title>The Global Catalogue of Microorganisms (GCM) 10K type strain sequencing project: providing services to taxonomists for standard genome sequencing and annotation.</title>
        <authorList>
            <consortium name="The Broad Institute Genomics Platform"/>
            <consortium name="The Broad Institute Genome Sequencing Center for Infectious Disease"/>
            <person name="Wu L."/>
            <person name="Ma J."/>
        </authorList>
    </citation>
    <scope>NUCLEOTIDE SEQUENCE [LARGE SCALE GENOMIC DNA]</scope>
    <source>
        <strain evidence="7">CGMCC 1.18578</strain>
    </source>
</reference>
<dbReference type="InterPro" id="IPR003339">
    <property type="entry name" value="ABC/ECF_trnsptr_transmembrane"/>
</dbReference>
<keyword evidence="3 5" id="KW-1133">Transmembrane helix</keyword>
<evidence type="ECO:0000256" key="2">
    <source>
        <dbReference type="ARBA" id="ARBA00022692"/>
    </source>
</evidence>
<protein>
    <submittedName>
        <fullName evidence="6">Energy-coupling factor transporter transmembrane component T</fullName>
    </submittedName>
</protein>
<evidence type="ECO:0000313" key="7">
    <source>
        <dbReference type="Proteomes" id="UP001596108"/>
    </source>
</evidence>
<keyword evidence="2 5" id="KW-0812">Transmembrane</keyword>
<dbReference type="Pfam" id="PF02361">
    <property type="entry name" value="CbiQ"/>
    <property type="match status" value="1"/>
</dbReference>
<gene>
    <name evidence="6" type="ORF">ACFPQ4_10920</name>
</gene>
<organism evidence="6 7">
    <name type="scientific">Cohnella yongneupensis</name>
    <dbReference type="NCBI Taxonomy" id="425006"/>
    <lineage>
        <taxon>Bacteria</taxon>
        <taxon>Bacillati</taxon>
        <taxon>Bacillota</taxon>
        <taxon>Bacilli</taxon>
        <taxon>Bacillales</taxon>
        <taxon>Paenibacillaceae</taxon>
        <taxon>Cohnella</taxon>
    </lineage>
</organism>
<dbReference type="RefSeq" id="WP_378111890.1">
    <property type="nucleotide sequence ID" value="NZ_JBHSNC010000032.1"/>
</dbReference>
<evidence type="ECO:0000256" key="4">
    <source>
        <dbReference type="ARBA" id="ARBA00023136"/>
    </source>
</evidence>
<feature type="transmembrane region" description="Helical" evidence="5">
    <location>
        <begin position="226"/>
        <end position="246"/>
    </location>
</feature>
<feature type="transmembrane region" description="Helical" evidence="5">
    <location>
        <begin position="97"/>
        <end position="120"/>
    </location>
</feature>
<dbReference type="CDD" id="cd16914">
    <property type="entry name" value="EcfT"/>
    <property type="match status" value="1"/>
</dbReference>
<comment type="caution">
    <text evidence="6">The sequence shown here is derived from an EMBL/GenBank/DDBJ whole genome shotgun (WGS) entry which is preliminary data.</text>
</comment>
<comment type="subcellular location">
    <subcellularLocation>
        <location evidence="1">Membrane</location>
        <topology evidence="1">Multi-pass membrane protein</topology>
    </subcellularLocation>
</comment>
<keyword evidence="4 5" id="KW-0472">Membrane</keyword>
<evidence type="ECO:0000256" key="1">
    <source>
        <dbReference type="ARBA" id="ARBA00004141"/>
    </source>
</evidence>